<dbReference type="eggNOG" id="ENOG502RYQ9">
    <property type="taxonomic scope" value="Eukaryota"/>
</dbReference>
<feature type="region of interest" description="Disordered" evidence="1">
    <location>
        <begin position="1"/>
        <end position="59"/>
    </location>
</feature>
<dbReference type="AlphaFoldDB" id="K3X2B6"/>
<dbReference type="STRING" id="431595.K3X2B6"/>
<feature type="region of interest" description="Disordered" evidence="1">
    <location>
        <begin position="305"/>
        <end position="326"/>
    </location>
</feature>
<evidence type="ECO:0000313" key="3">
    <source>
        <dbReference type="Proteomes" id="UP000019132"/>
    </source>
</evidence>
<name>K3X2B6_GLOUD</name>
<organism evidence="2 3">
    <name type="scientific">Globisporangium ultimum (strain ATCC 200006 / CBS 805.95 / DAOM BR144)</name>
    <name type="common">Pythium ultimum</name>
    <dbReference type="NCBI Taxonomy" id="431595"/>
    <lineage>
        <taxon>Eukaryota</taxon>
        <taxon>Sar</taxon>
        <taxon>Stramenopiles</taxon>
        <taxon>Oomycota</taxon>
        <taxon>Peronosporomycetes</taxon>
        <taxon>Pythiales</taxon>
        <taxon>Pythiaceae</taxon>
        <taxon>Globisporangium</taxon>
    </lineage>
</organism>
<reference evidence="3" key="2">
    <citation type="submission" date="2010-04" db="EMBL/GenBank/DDBJ databases">
        <authorList>
            <person name="Buell R."/>
            <person name="Hamilton J."/>
            <person name="Hostetler J."/>
        </authorList>
    </citation>
    <scope>NUCLEOTIDE SEQUENCE [LARGE SCALE GENOMIC DNA]</scope>
    <source>
        <strain evidence="3">DAOM:BR144</strain>
    </source>
</reference>
<dbReference type="VEuPathDB" id="FungiDB:PYU1_G011340"/>
<feature type="compositionally biased region" description="Polar residues" evidence="1">
    <location>
        <begin position="314"/>
        <end position="326"/>
    </location>
</feature>
<dbReference type="OMA" id="YGKATME"/>
<protein>
    <recommendedName>
        <fullName evidence="4">Uracil-DNA glycosylase-like domain-containing protein</fullName>
    </recommendedName>
</protein>
<dbReference type="EnsemblProtists" id="PYU1_T011365">
    <property type="protein sequence ID" value="PYU1_T011365"/>
    <property type="gene ID" value="PYU1_G011340"/>
</dbReference>
<dbReference type="Proteomes" id="UP000019132">
    <property type="component" value="Unassembled WGS sequence"/>
</dbReference>
<reference evidence="3" key="1">
    <citation type="journal article" date="2010" name="Genome Biol.">
        <title>Genome sequence of the necrotrophic plant pathogen Pythium ultimum reveals original pathogenicity mechanisms and effector repertoire.</title>
        <authorList>
            <person name="Levesque C.A."/>
            <person name="Brouwer H."/>
            <person name="Cano L."/>
            <person name="Hamilton J.P."/>
            <person name="Holt C."/>
            <person name="Huitema E."/>
            <person name="Raffaele S."/>
            <person name="Robideau G.P."/>
            <person name="Thines M."/>
            <person name="Win J."/>
            <person name="Zerillo M.M."/>
            <person name="Beakes G.W."/>
            <person name="Boore J.L."/>
            <person name="Busam D."/>
            <person name="Dumas B."/>
            <person name="Ferriera S."/>
            <person name="Fuerstenberg S.I."/>
            <person name="Gachon C.M."/>
            <person name="Gaulin E."/>
            <person name="Govers F."/>
            <person name="Grenville-Briggs L."/>
            <person name="Horner N."/>
            <person name="Hostetler J."/>
            <person name="Jiang R.H."/>
            <person name="Johnson J."/>
            <person name="Krajaejun T."/>
            <person name="Lin H."/>
            <person name="Meijer H.J."/>
            <person name="Moore B."/>
            <person name="Morris P."/>
            <person name="Phuntmart V."/>
            <person name="Puiu D."/>
            <person name="Shetty J."/>
            <person name="Stajich J.E."/>
            <person name="Tripathy S."/>
            <person name="Wawra S."/>
            <person name="van West P."/>
            <person name="Whitty B.R."/>
            <person name="Coutinho P.M."/>
            <person name="Henrissat B."/>
            <person name="Martin F."/>
            <person name="Thomas P.D."/>
            <person name="Tyler B.M."/>
            <person name="De Vries R.P."/>
            <person name="Kamoun S."/>
            <person name="Yandell M."/>
            <person name="Tisserat N."/>
            <person name="Buell C.R."/>
        </authorList>
    </citation>
    <scope>NUCLEOTIDE SEQUENCE</scope>
    <source>
        <strain evidence="3">DAOM:BR144</strain>
    </source>
</reference>
<feature type="compositionally biased region" description="Polar residues" evidence="1">
    <location>
        <begin position="24"/>
        <end position="38"/>
    </location>
</feature>
<dbReference type="InParanoid" id="K3X2B6"/>
<accession>K3X2B6</accession>
<evidence type="ECO:0000313" key="2">
    <source>
        <dbReference type="EnsemblProtists" id="PYU1_T011365"/>
    </source>
</evidence>
<dbReference type="HOGENOM" id="CLU_074961_0_0_1"/>
<sequence>MFARFRFQSKRRTRDENDLPDAASLSSIAATAPEQSMNEPEAASPVTSAAKKPKRQAATASEVVVPPYSKWQERWHGICDECFRNAVKCTHYPEQMLRLLIVGHNPSDHAWTSEYKYHLAQLRCDNPSNRMWSLIVGNLHGLSWQGILPPDSPVAIQNAMPYLVGVGFTSIGLEPGNDAAKYGKQTMQRWKNDFFRRLREHTRRVCATSSQQQLLKSERSVKTESCQCSTHGPMLIAFSGKRQFSFLFSPPLKKIEHYGKQTRLPDDWPHECVAQSEVWVLPSSSGRSALTHEQRSAPYRQLAQRFHDLPWPPQNETSNAENVKQE</sequence>
<proteinExistence type="predicted"/>
<evidence type="ECO:0000256" key="1">
    <source>
        <dbReference type="SAM" id="MobiDB-lite"/>
    </source>
</evidence>
<dbReference type="EMBL" id="GL376562">
    <property type="status" value="NOT_ANNOTATED_CDS"/>
    <property type="molecule type" value="Genomic_DNA"/>
</dbReference>
<dbReference type="Gene3D" id="3.40.470.10">
    <property type="entry name" value="Uracil-DNA glycosylase-like domain"/>
    <property type="match status" value="1"/>
</dbReference>
<reference evidence="2" key="3">
    <citation type="submission" date="2015-02" db="UniProtKB">
        <authorList>
            <consortium name="EnsemblProtists"/>
        </authorList>
    </citation>
    <scope>IDENTIFICATION</scope>
    <source>
        <strain evidence="2">DAOM BR144</strain>
    </source>
</reference>
<evidence type="ECO:0008006" key="4">
    <source>
        <dbReference type="Google" id="ProtNLM"/>
    </source>
</evidence>
<dbReference type="InterPro" id="IPR036895">
    <property type="entry name" value="Uracil-DNA_glycosylase-like_sf"/>
</dbReference>
<keyword evidence="3" id="KW-1185">Reference proteome</keyword>